<feature type="compositionally biased region" description="Polar residues" evidence="1">
    <location>
        <begin position="210"/>
        <end position="226"/>
    </location>
</feature>
<proteinExistence type="predicted"/>
<evidence type="ECO:0000313" key="2">
    <source>
        <dbReference type="EMBL" id="KAI9174929.1"/>
    </source>
</evidence>
<accession>A0AAD5IRB1</accession>
<evidence type="ECO:0000313" key="3">
    <source>
        <dbReference type="Proteomes" id="UP001064489"/>
    </source>
</evidence>
<dbReference type="Proteomes" id="UP001064489">
    <property type="component" value="Chromosome 8"/>
</dbReference>
<gene>
    <name evidence="2" type="ORF">LWI28_024819</name>
</gene>
<comment type="caution">
    <text evidence="2">The sequence shown here is derived from an EMBL/GenBank/DDBJ whole genome shotgun (WGS) entry which is preliminary data.</text>
</comment>
<evidence type="ECO:0000256" key="1">
    <source>
        <dbReference type="SAM" id="MobiDB-lite"/>
    </source>
</evidence>
<name>A0AAD5IRB1_ACENE</name>
<dbReference type="AlphaFoldDB" id="A0AAD5IRB1"/>
<sequence>MSEVIVVMTVGATTIRSARRKLEACGDLMSGLLGVLVSVFLGSLWPCDVSSGRFHGGDSGEGILATGDQSGEFSNTNPTQISEKILEIYKDGAREFVFESMWKAKQGKKVADIGLSRLSSPKETKEIGDKEISLIDKSIGTTRGYKHVSDSTKVHGSYLVRWKRVERIGSGEMDPINIESNSGKIKCLVVEEVFKEGSKKPKNDAFASTDEASLSVGLSQTARRSP</sequence>
<dbReference type="EMBL" id="JAJSOW010000103">
    <property type="protein sequence ID" value="KAI9174929.1"/>
    <property type="molecule type" value="Genomic_DNA"/>
</dbReference>
<reference evidence="2" key="2">
    <citation type="submission" date="2023-02" db="EMBL/GenBank/DDBJ databases">
        <authorList>
            <person name="Swenson N.G."/>
            <person name="Wegrzyn J.L."/>
            <person name="Mcevoy S.L."/>
        </authorList>
    </citation>
    <scope>NUCLEOTIDE SEQUENCE</scope>
    <source>
        <strain evidence="2">91603</strain>
        <tissue evidence="2">Leaf</tissue>
    </source>
</reference>
<feature type="region of interest" description="Disordered" evidence="1">
    <location>
        <begin position="197"/>
        <end position="226"/>
    </location>
</feature>
<organism evidence="2 3">
    <name type="scientific">Acer negundo</name>
    <name type="common">Box elder</name>
    <dbReference type="NCBI Taxonomy" id="4023"/>
    <lineage>
        <taxon>Eukaryota</taxon>
        <taxon>Viridiplantae</taxon>
        <taxon>Streptophyta</taxon>
        <taxon>Embryophyta</taxon>
        <taxon>Tracheophyta</taxon>
        <taxon>Spermatophyta</taxon>
        <taxon>Magnoliopsida</taxon>
        <taxon>eudicotyledons</taxon>
        <taxon>Gunneridae</taxon>
        <taxon>Pentapetalae</taxon>
        <taxon>rosids</taxon>
        <taxon>malvids</taxon>
        <taxon>Sapindales</taxon>
        <taxon>Sapindaceae</taxon>
        <taxon>Hippocastanoideae</taxon>
        <taxon>Acereae</taxon>
        <taxon>Acer</taxon>
    </lineage>
</organism>
<reference evidence="2" key="1">
    <citation type="journal article" date="2022" name="Plant J.">
        <title>Strategies of tolerance reflected in two North American maple genomes.</title>
        <authorList>
            <person name="McEvoy S.L."/>
            <person name="Sezen U.U."/>
            <person name="Trouern-Trend A."/>
            <person name="McMahon S.M."/>
            <person name="Schaberg P.G."/>
            <person name="Yang J."/>
            <person name="Wegrzyn J.L."/>
            <person name="Swenson N.G."/>
        </authorList>
    </citation>
    <scope>NUCLEOTIDE SEQUENCE</scope>
    <source>
        <strain evidence="2">91603</strain>
    </source>
</reference>
<protein>
    <submittedName>
        <fullName evidence="2">Uncharacterized protein</fullName>
    </submittedName>
</protein>
<keyword evidence="3" id="KW-1185">Reference proteome</keyword>